<evidence type="ECO:0000313" key="3">
    <source>
        <dbReference type="EMBL" id="KAK8767023.1"/>
    </source>
</evidence>
<keyword evidence="1" id="KW-0732">Signal</keyword>
<dbReference type="GO" id="GO:0016020">
    <property type="term" value="C:membrane"/>
    <property type="evidence" value="ECO:0007669"/>
    <property type="project" value="UniProtKB-SubCell"/>
</dbReference>
<dbReference type="EMBL" id="JARKHS020025805">
    <property type="protein sequence ID" value="KAK8767023.1"/>
    <property type="molecule type" value="Genomic_DNA"/>
</dbReference>
<name>A0AAQ4DX33_AMBAM</name>
<dbReference type="PANTHER" id="PTHR46957">
    <property type="entry name" value="CYTOKINE RECEPTOR"/>
    <property type="match status" value="1"/>
</dbReference>
<organism evidence="3 4">
    <name type="scientific">Amblyomma americanum</name>
    <name type="common">Lone star tick</name>
    <dbReference type="NCBI Taxonomy" id="6943"/>
    <lineage>
        <taxon>Eukaryota</taxon>
        <taxon>Metazoa</taxon>
        <taxon>Ecdysozoa</taxon>
        <taxon>Arthropoda</taxon>
        <taxon>Chelicerata</taxon>
        <taxon>Arachnida</taxon>
        <taxon>Acari</taxon>
        <taxon>Parasitiformes</taxon>
        <taxon>Ixodida</taxon>
        <taxon>Ixodoidea</taxon>
        <taxon>Ixodidae</taxon>
        <taxon>Amblyomminae</taxon>
        <taxon>Amblyomma</taxon>
    </lineage>
</organism>
<dbReference type="AlphaFoldDB" id="A0AAQ4DX33"/>
<proteinExistence type="predicted"/>
<dbReference type="InterPro" id="IPR036116">
    <property type="entry name" value="FN3_sf"/>
</dbReference>
<gene>
    <name evidence="3" type="ORF">V5799_006196</name>
</gene>
<sequence>MDVWMTLAAFLAAVCTGTPTLAETDRAIPTEDASVVSYGPQEVVSGGSRIADLPEPREPLLELSFKNQIPHSFDQAASNSNIDNFKNFAAAQGNAAPVHGKALPKAAHQKAVVKNCTGQCHEGSTTAKANMSAPSAVKNLALYQPSPQVAFYTWERPDIPNGPIDGYIVSTGNLETKKVVITEVPGNTTTLIQKTIEQYTKYKVDVQAYNIANPYGLKQAGPAASVEFESIGHGPVPPMPEVADIYENRVLVNWTEPIDLQHDITYYAVELEKTASSAFTTNSSIWLNGLETWHQYTVLVSSCTSEGKCGPPKRAYFQTDVGTPTTPRQLNSTSVSRYSLGIAWTRPEDAKGPIDGYRVVVTNESLEFEVTTKSTELTLSNLAPSCLYGIAVIAFNNGAHRIKEGPAALIDVKTLYGRKFCWL</sequence>
<accession>A0AAQ4DX33</accession>
<feature type="domain" description="Fibronectin type-III" evidence="2">
    <location>
        <begin position="236"/>
        <end position="322"/>
    </location>
</feature>
<dbReference type="CDD" id="cd00063">
    <property type="entry name" value="FN3"/>
    <property type="match status" value="3"/>
</dbReference>
<dbReference type="InterPro" id="IPR003961">
    <property type="entry name" value="FN3_dom"/>
</dbReference>
<dbReference type="SUPFAM" id="SSF49265">
    <property type="entry name" value="Fibronectin type III"/>
    <property type="match status" value="2"/>
</dbReference>
<dbReference type="Proteomes" id="UP001321473">
    <property type="component" value="Unassembled WGS sequence"/>
</dbReference>
<feature type="domain" description="Fibronectin type-III" evidence="2">
    <location>
        <begin position="133"/>
        <end position="234"/>
    </location>
</feature>
<dbReference type="SMART" id="SM00060">
    <property type="entry name" value="FN3"/>
    <property type="match status" value="3"/>
</dbReference>
<evidence type="ECO:0000256" key="1">
    <source>
        <dbReference type="SAM" id="SignalP"/>
    </source>
</evidence>
<dbReference type="InterPro" id="IPR050713">
    <property type="entry name" value="RTP_Phos/Ushers"/>
</dbReference>
<evidence type="ECO:0000313" key="4">
    <source>
        <dbReference type="Proteomes" id="UP001321473"/>
    </source>
</evidence>
<reference evidence="3 4" key="1">
    <citation type="journal article" date="2023" name="Arcadia Sci">
        <title>De novo assembly of a long-read Amblyomma americanum tick genome.</title>
        <authorList>
            <person name="Chou S."/>
            <person name="Poskanzer K.E."/>
            <person name="Rollins M."/>
            <person name="Thuy-Boun P.S."/>
        </authorList>
    </citation>
    <scope>NUCLEOTIDE SEQUENCE [LARGE SCALE GENOMIC DNA]</scope>
    <source>
        <strain evidence="3">F_SG_1</strain>
        <tissue evidence="3">Salivary glands</tissue>
    </source>
</reference>
<dbReference type="PANTHER" id="PTHR46957:SF3">
    <property type="entry name" value="CYTOKINE RECEPTOR"/>
    <property type="match status" value="1"/>
</dbReference>
<feature type="signal peptide" evidence="1">
    <location>
        <begin position="1"/>
        <end position="22"/>
    </location>
</feature>
<feature type="domain" description="Fibronectin type-III" evidence="2">
    <location>
        <begin position="326"/>
        <end position="417"/>
    </location>
</feature>
<dbReference type="PROSITE" id="PS50853">
    <property type="entry name" value="FN3"/>
    <property type="match status" value="3"/>
</dbReference>
<dbReference type="InterPro" id="IPR013783">
    <property type="entry name" value="Ig-like_fold"/>
</dbReference>
<evidence type="ECO:0000259" key="2">
    <source>
        <dbReference type="PROSITE" id="PS50853"/>
    </source>
</evidence>
<protein>
    <recommendedName>
        <fullName evidence="2">Fibronectin type-III domain-containing protein</fullName>
    </recommendedName>
</protein>
<comment type="caution">
    <text evidence="3">The sequence shown here is derived from an EMBL/GenBank/DDBJ whole genome shotgun (WGS) entry which is preliminary data.</text>
</comment>
<keyword evidence="4" id="KW-1185">Reference proteome</keyword>
<dbReference type="Pfam" id="PF00041">
    <property type="entry name" value="fn3"/>
    <property type="match status" value="3"/>
</dbReference>
<feature type="chain" id="PRO_5042823034" description="Fibronectin type-III domain-containing protein" evidence="1">
    <location>
        <begin position="23"/>
        <end position="423"/>
    </location>
</feature>
<dbReference type="Gene3D" id="2.60.40.10">
    <property type="entry name" value="Immunoglobulins"/>
    <property type="match status" value="3"/>
</dbReference>